<gene>
    <name evidence="4" type="ORF">FCS05_13255</name>
</gene>
<evidence type="ECO:0000256" key="2">
    <source>
        <dbReference type="ARBA" id="ARBA00023002"/>
    </source>
</evidence>
<dbReference type="SUPFAM" id="SSF51735">
    <property type="entry name" value="NAD(P)-binding Rossmann-fold domains"/>
    <property type="match status" value="1"/>
</dbReference>
<evidence type="ECO:0000256" key="3">
    <source>
        <dbReference type="SAM" id="MobiDB-lite"/>
    </source>
</evidence>
<dbReference type="Proteomes" id="UP000308000">
    <property type="component" value="Unassembled WGS sequence"/>
</dbReference>
<dbReference type="GO" id="GO:0016614">
    <property type="term" value="F:oxidoreductase activity, acting on CH-OH group of donors"/>
    <property type="evidence" value="ECO:0007669"/>
    <property type="project" value="UniProtKB-ARBA"/>
</dbReference>
<comment type="similarity">
    <text evidence="1">Belongs to the short-chain dehydrogenases/reductases (SDR) family.</text>
</comment>
<dbReference type="PANTHER" id="PTHR48107:SF16">
    <property type="entry name" value="NADPH-DEPENDENT ALDEHYDE REDUCTASE 1, CHLOROPLASTIC"/>
    <property type="match status" value="1"/>
</dbReference>
<accession>A0AAJ5F209</accession>
<sequence length="69" mass="7218">MKRGSRANAVAPGPGGTLILPVSMPPEKVAEIGKQESPIGRPAQPAEIAPAFVFLASQEASYVNARFWG</sequence>
<organism evidence="4 5">
    <name type="scientific">Deinococcus metallilatus</name>
    <dbReference type="NCBI Taxonomy" id="1211322"/>
    <lineage>
        <taxon>Bacteria</taxon>
        <taxon>Thermotogati</taxon>
        <taxon>Deinococcota</taxon>
        <taxon>Deinococci</taxon>
        <taxon>Deinococcales</taxon>
        <taxon>Deinococcaceae</taxon>
        <taxon>Deinococcus</taxon>
    </lineage>
</organism>
<dbReference type="EMBL" id="VBRC01000009">
    <property type="protein sequence ID" value="TLK25131.1"/>
    <property type="molecule type" value="Genomic_DNA"/>
</dbReference>
<feature type="region of interest" description="Disordered" evidence="3">
    <location>
        <begin position="1"/>
        <end position="22"/>
    </location>
</feature>
<dbReference type="AlphaFoldDB" id="A0AAJ5F209"/>
<dbReference type="Gene3D" id="3.40.50.720">
    <property type="entry name" value="NAD(P)-binding Rossmann-like Domain"/>
    <property type="match status" value="1"/>
</dbReference>
<dbReference type="RefSeq" id="WP_129120307.1">
    <property type="nucleotide sequence ID" value="NZ_JACHFV010000011.1"/>
</dbReference>
<dbReference type="InterPro" id="IPR036291">
    <property type="entry name" value="NAD(P)-bd_dom_sf"/>
</dbReference>
<reference evidence="4 5" key="1">
    <citation type="submission" date="2019-04" db="EMBL/GenBank/DDBJ databases">
        <title>Deinococcus metalilatus MA1002 mutant No.5.</title>
        <authorList>
            <person name="Park W."/>
            <person name="Park C."/>
        </authorList>
    </citation>
    <scope>NUCLEOTIDE SEQUENCE [LARGE SCALE GENOMIC DNA]</scope>
    <source>
        <strain evidence="4 5">MA1002-m5</strain>
    </source>
</reference>
<protein>
    <submittedName>
        <fullName evidence="4">SDR family oxidoreductase</fullName>
    </submittedName>
</protein>
<dbReference type="Pfam" id="PF13561">
    <property type="entry name" value="adh_short_C2"/>
    <property type="match status" value="1"/>
</dbReference>
<proteinExistence type="inferred from homology"/>
<dbReference type="PRINTS" id="PR00081">
    <property type="entry name" value="GDHRDH"/>
</dbReference>
<evidence type="ECO:0000313" key="5">
    <source>
        <dbReference type="Proteomes" id="UP000308000"/>
    </source>
</evidence>
<evidence type="ECO:0000313" key="4">
    <source>
        <dbReference type="EMBL" id="TLK25131.1"/>
    </source>
</evidence>
<comment type="caution">
    <text evidence="4">The sequence shown here is derived from an EMBL/GenBank/DDBJ whole genome shotgun (WGS) entry which is preliminary data.</text>
</comment>
<keyword evidence="2" id="KW-0560">Oxidoreductase</keyword>
<dbReference type="PANTHER" id="PTHR48107">
    <property type="entry name" value="NADPH-DEPENDENT ALDEHYDE REDUCTASE-LIKE PROTEIN, CHLOROPLASTIC-RELATED"/>
    <property type="match status" value="1"/>
</dbReference>
<evidence type="ECO:0000256" key="1">
    <source>
        <dbReference type="ARBA" id="ARBA00006484"/>
    </source>
</evidence>
<dbReference type="InterPro" id="IPR002347">
    <property type="entry name" value="SDR_fam"/>
</dbReference>
<name>A0AAJ5F209_9DEIO</name>